<reference evidence="1 2" key="1">
    <citation type="submission" date="2024-07" db="EMBL/GenBank/DDBJ databases">
        <title>Genomic Encyclopedia of Type Strains, Phase V (KMG-V): Genome sequencing to study the core and pangenomes of soil and plant-associated prokaryotes.</title>
        <authorList>
            <person name="Whitman W."/>
        </authorList>
    </citation>
    <scope>NUCLEOTIDE SEQUENCE [LARGE SCALE GENOMIC DNA]</scope>
    <source>
        <strain evidence="1 2">USDA 415</strain>
    </source>
</reference>
<protein>
    <submittedName>
        <fullName evidence="1">Uncharacterized protein</fullName>
    </submittedName>
</protein>
<sequence length="58" mass="6654">MLIVFVDGDGSSMSIDKLCDCGTDHQAAFSEGLAQARRYQHYQQSREQRRLRLAPPWN</sequence>
<comment type="caution">
    <text evidence="1">The sequence shown here is derived from an EMBL/GenBank/DDBJ whole genome shotgun (WGS) entry which is preliminary data.</text>
</comment>
<dbReference type="GeneID" id="92950901"/>
<dbReference type="RefSeq" id="WP_157183400.1">
    <property type="nucleotide sequence ID" value="NZ_BJNL01000088.1"/>
</dbReference>
<dbReference type="EMBL" id="JBGBZA010000002">
    <property type="protein sequence ID" value="MEY9321078.1"/>
    <property type="molecule type" value="Genomic_DNA"/>
</dbReference>
<evidence type="ECO:0000313" key="1">
    <source>
        <dbReference type="EMBL" id="MEY9321078.1"/>
    </source>
</evidence>
<gene>
    <name evidence="1" type="ORF">ABIF29_007877</name>
</gene>
<name>A0ABV4FDX9_BRAEL</name>
<accession>A0ABV4FDX9</accession>
<keyword evidence="2" id="KW-1185">Reference proteome</keyword>
<organism evidence="1 2">
    <name type="scientific">Bradyrhizobium elkanii</name>
    <dbReference type="NCBI Taxonomy" id="29448"/>
    <lineage>
        <taxon>Bacteria</taxon>
        <taxon>Pseudomonadati</taxon>
        <taxon>Pseudomonadota</taxon>
        <taxon>Alphaproteobacteria</taxon>
        <taxon>Hyphomicrobiales</taxon>
        <taxon>Nitrobacteraceae</taxon>
        <taxon>Bradyrhizobium</taxon>
    </lineage>
</organism>
<proteinExistence type="predicted"/>
<dbReference type="Proteomes" id="UP001565471">
    <property type="component" value="Unassembled WGS sequence"/>
</dbReference>
<evidence type="ECO:0000313" key="2">
    <source>
        <dbReference type="Proteomes" id="UP001565471"/>
    </source>
</evidence>